<keyword evidence="3" id="KW-1185">Reference proteome</keyword>
<sequence length="161" mass="17631">MVPLMLAQANHYPLQRSNTLAGRPPWAAAVGVFGCVVVATIGLARQQPDTVPMHILSLPSLCRCLSGPLPCGTRLSLFSEVHNLSSLCSSISLAWSGGPSGLEFDSFLYLLDDLVCLDGLLFLFAKSLFALWVLHLFSLLRTCLLLSVARTTYWWFLKAAY</sequence>
<gene>
    <name evidence="2" type="ORF">URODEC1_LOCUS93565</name>
</gene>
<dbReference type="AlphaFoldDB" id="A0ABC9EB62"/>
<evidence type="ECO:0000313" key="2">
    <source>
        <dbReference type="EMBL" id="CAL5054017.1"/>
    </source>
</evidence>
<evidence type="ECO:0000313" key="3">
    <source>
        <dbReference type="Proteomes" id="UP001497457"/>
    </source>
</evidence>
<dbReference type="Proteomes" id="UP001497457">
    <property type="component" value="Chromosome 36b"/>
</dbReference>
<name>A0ABC9EB62_9POAL</name>
<organism evidence="2 3">
    <name type="scientific">Urochloa decumbens</name>
    <dbReference type="NCBI Taxonomy" id="240449"/>
    <lineage>
        <taxon>Eukaryota</taxon>
        <taxon>Viridiplantae</taxon>
        <taxon>Streptophyta</taxon>
        <taxon>Embryophyta</taxon>
        <taxon>Tracheophyta</taxon>
        <taxon>Spermatophyta</taxon>
        <taxon>Magnoliopsida</taxon>
        <taxon>Liliopsida</taxon>
        <taxon>Poales</taxon>
        <taxon>Poaceae</taxon>
        <taxon>PACMAD clade</taxon>
        <taxon>Panicoideae</taxon>
        <taxon>Panicodae</taxon>
        <taxon>Paniceae</taxon>
        <taxon>Melinidinae</taxon>
        <taxon>Urochloa</taxon>
    </lineage>
</organism>
<evidence type="ECO:0000256" key="1">
    <source>
        <dbReference type="SAM" id="Phobius"/>
    </source>
</evidence>
<accession>A0ABC9EB62</accession>
<reference evidence="2" key="1">
    <citation type="submission" date="2024-10" db="EMBL/GenBank/DDBJ databases">
        <authorList>
            <person name="Ryan C."/>
        </authorList>
    </citation>
    <scope>NUCLEOTIDE SEQUENCE [LARGE SCALE GENOMIC DNA]</scope>
</reference>
<proteinExistence type="predicted"/>
<protein>
    <submittedName>
        <fullName evidence="2">Uncharacterized protein</fullName>
    </submittedName>
</protein>
<dbReference type="EMBL" id="OZ075146">
    <property type="protein sequence ID" value="CAL5054017.1"/>
    <property type="molecule type" value="Genomic_DNA"/>
</dbReference>
<keyword evidence="1" id="KW-0812">Transmembrane</keyword>
<keyword evidence="1" id="KW-1133">Transmembrane helix</keyword>
<keyword evidence="1" id="KW-0472">Membrane</keyword>
<feature type="transmembrane region" description="Helical" evidence="1">
    <location>
        <begin position="26"/>
        <end position="44"/>
    </location>
</feature>